<organism evidence="1">
    <name type="scientific">marine sediment metagenome</name>
    <dbReference type="NCBI Taxonomy" id="412755"/>
    <lineage>
        <taxon>unclassified sequences</taxon>
        <taxon>metagenomes</taxon>
        <taxon>ecological metagenomes</taxon>
    </lineage>
</organism>
<proteinExistence type="predicted"/>
<reference evidence="1" key="1">
    <citation type="journal article" date="2015" name="Nature">
        <title>Complex archaea that bridge the gap between prokaryotes and eukaryotes.</title>
        <authorList>
            <person name="Spang A."/>
            <person name="Saw J.H."/>
            <person name="Jorgensen S.L."/>
            <person name="Zaremba-Niedzwiedzka K."/>
            <person name="Martijn J."/>
            <person name="Lind A.E."/>
            <person name="van Eijk R."/>
            <person name="Schleper C."/>
            <person name="Guy L."/>
            <person name="Ettema T.J."/>
        </authorList>
    </citation>
    <scope>NUCLEOTIDE SEQUENCE</scope>
</reference>
<dbReference type="EMBL" id="LAZR01002882">
    <property type="protein sequence ID" value="KKN24448.1"/>
    <property type="molecule type" value="Genomic_DNA"/>
</dbReference>
<sequence length="70" mass="8581">MARSIQTEIEKLSEEIHKLYCEQYLKDNRKPYWTNGDYSKLDERTKEYDRNIAKFIIKREQNVENNQPNI</sequence>
<protein>
    <submittedName>
        <fullName evidence="1">Uncharacterized protein</fullName>
    </submittedName>
</protein>
<evidence type="ECO:0000313" key="1">
    <source>
        <dbReference type="EMBL" id="KKN24448.1"/>
    </source>
</evidence>
<dbReference type="AlphaFoldDB" id="A0A0F9S545"/>
<comment type="caution">
    <text evidence="1">The sequence shown here is derived from an EMBL/GenBank/DDBJ whole genome shotgun (WGS) entry which is preliminary data.</text>
</comment>
<name>A0A0F9S545_9ZZZZ</name>
<gene>
    <name evidence="1" type="ORF">LCGC14_0894730</name>
</gene>
<accession>A0A0F9S545</accession>